<organism evidence="2 3">
    <name type="scientific">Acinetobacter radioresistens SK82</name>
    <dbReference type="NCBI Taxonomy" id="596318"/>
    <lineage>
        <taxon>Bacteria</taxon>
        <taxon>Pseudomonadati</taxon>
        <taxon>Pseudomonadota</taxon>
        <taxon>Gammaproteobacteria</taxon>
        <taxon>Moraxellales</taxon>
        <taxon>Moraxellaceae</taxon>
        <taxon>Acinetobacter</taxon>
    </lineage>
</organism>
<evidence type="ECO:0000313" key="3">
    <source>
        <dbReference type="Proteomes" id="UP000018419"/>
    </source>
</evidence>
<name>A0ABP2GMT2_ACIRA</name>
<keyword evidence="1" id="KW-0812">Transmembrane</keyword>
<protein>
    <submittedName>
        <fullName evidence="2">Uncharacterized protein</fullName>
    </submittedName>
</protein>
<evidence type="ECO:0000256" key="1">
    <source>
        <dbReference type="SAM" id="Phobius"/>
    </source>
</evidence>
<dbReference type="RefSeq" id="WP_005014443.1">
    <property type="nucleotide sequence ID" value="NZ_ACVR01000025.1"/>
</dbReference>
<comment type="caution">
    <text evidence="2">The sequence shown here is derived from an EMBL/GenBank/DDBJ whole genome shotgun (WGS) entry which is preliminary data.</text>
</comment>
<dbReference type="Proteomes" id="UP000018419">
    <property type="component" value="Unassembled WGS sequence"/>
</dbReference>
<evidence type="ECO:0000313" key="2">
    <source>
        <dbReference type="EMBL" id="EET83055.1"/>
    </source>
</evidence>
<keyword evidence="1" id="KW-0472">Membrane</keyword>
<dbReference type="PROSITE" id="PS51257">
    <property type="entry name" value="PROKAR_LIPOPROTEIN"/>
    <property type="match status" value="1"/>
</dbReference>
<proteinExistence type="predicted"/>
<keyword evidence="1" id="KW-1133">Transmembrane helix</keyword>
<dbReference type="EMBL" id="ACVR01000025">
    <property type="protein sequence ID" value="EET83055.1"/>
    <property type="molecule type" value="Genomic_DNA"/>
</dbReference>
<sequence length="49" mass="5611">MSKKSSSKFPIITVLISILLGCMFLGFFYLAVTQEPEYMPSYQKKMANQ</sequence>
<feature type="transmembrane region" description="Helical" evidence="1">
    <location>
        <begin position="12"/>
        <end position="32"/>
    </location>
</feature>
<keyword evidence="3" id="KW-1185">Reference proteome</keyword>
<reference evidence="2 3" key="1">
    <citation type="submission" date="2009-07" db="EMBL/GenBank/DDBJ databases">
        <authorList>
            <person name="Madupu R."/>
            <person name="Durkin A.S."/>
            <person name="Torralba M."/>
            <person name="Methe B."/>
            <person name="Sutton G.G."/>
            <person name="Strausberg R.L."/>
            <person name="Nelson K.E."/>
        </authorList>
    </citation>
    <scope>NUCLEOTIDE SEQUENCE [LARGE SCALE GENOMIC DNA]</scope>
    <source>
        <strain evidence="2 3">SK82</strain>
    </source>
</reference>
<accession>A0ABP2GMT2</accession>
<gene>
    <name evidence="2" type="ORF">ACIRA0001_3126</name>
</gene>